<comment type="caution">
    <text evidence="2">The sequence shown here is derived from an EMBL/GenBank/DDBJ whole genome shotgun (WGS) entry which is preliminary data.</text>
</comment>
<evidence type="ECO:0000313" key="3">
    <source>
        <dbReference type="Proteomes" id="UP001152523"/>
    </source>
</evidence>
<dbReference type="CDD" id="cd08588">
    <property type="entry name" value="PI-PLCc_At5g67130_like"/>
    <property type="match status" value="1"/>
</dbReference>
<evidence type="ECO:0000313" key="2">
    <source>
        <dbReference type="EMBL" id="CAH9072524.1"/>
    </source>
</evidence>
<dbReference type="GO" id="GO:0006629">
    <property type="term" value="P:lipid metabolic process"/>
    <property type="evidence" value="ECO:0007669"/>
    <property type="project" value="InterPro"/>
</dbReference>
<keyword evidence="3" id="KW-1185">Reference proteome</keyword>
<dbReference type="PANTHER" id="PTHR13593">
    <property type="match status" value="1"/>
</dbReference>
<reference evidence="2" key="1">
    <citation type="submission" date="2022-07" db="EMBL/GenBank/DDBJ databases">
        <authorList>
            <person name="Macas J."/>
            <person name="Novak P."/>
            <person name="Neumann P."/>
        </authorList>
    </citation>
    <scope>NUCLEOTIDE SEQUENCE</scope>
</reference>
<sequence length="434" mass="48242">MIESRAMKFIYTASLFVFFIFTLGISCAALKQGETCVSNERCDTGLHCETCTSEGDFVPRCTRIQPLNPFHKVKGLPFNRYSWLTTHNSFAQVGVRSSTGNVLVTTTNQQDSITQQLNNGVRGLMLDMYDLNNDIWLCHSFGGKCYNYTAFQPALNVLREVEVFLEANPAEIVTIIIEDYVSTPNGITKVVNAAGLGKFLFPVSLMPTEGGEWPNVDDMILHNHRLLLFTSKEESSQGIAAYKWTYFVENQYGDEGMSNESSCSKRAESAALNTEARSLLLMNYFPSAPDLAQACKLNSRPLKSMMYTCFEAAGKRWPNFIAVDFYKRSDGGGAPEAVDEANGHLICGCANIGYCKDNMSFGTCEMPQLGDDNNSPAAEMSPDGTSHSNSAPSFSSPFPLSWILGIWCSFPLFFRHELPRQQACGEPLNRVWWL</sequence>
<dbReference type="InterPro" id="IPR051057">
    <property type="entry name" value="PI-PLC_domain"/>
</dbReference>
<dbReference type="AlphaFoldDB" id="A0AAV0CCL0"/>
<feature type="chain" id="PRO_5043561101" evidence="1">
    <location>
        <begin position="29"/>
        <end position="434"/>
    </location>
</feature>
<dbReference type="EMBL" id="CAMAPF010000022">
    <property type="protein sequence ID" value="CAH9072524.1"/>
    <property type="molecule type" value="Genomic_DNA"/>
</dbReference>
<name>A0AAV0CCL0_9ASTE</name>
<evidence type="ECO:0000256" key="1">
    <source>
        <dbReference type="SAM" id="SignalP"/>
    </source>
</evidence>
<protein>
    <submittedName>
        <fullName evidence="2">Uncharacterized protein</fullName>
    </submittedName>
</protein>
<dbReference type="PROSITE" id="PS50007">
    <property type="entry name" value="PIPLC_X_DOMAIN"/>
    <property type="match status" value="1"/>
</dbReference>
<proteinExistence type="predicted"/>
<dbReference type="Pfam" id="PF26178">
    <property type="entry name" value="PI-PLC_cat"/>
    <property type="match status" value="1"/>
</dbReference>
<dbReference type="PROSITE" id="PS51257">
    <property type="entry name" value="PROKAR_LIPOPROTEIN"/>
    <property type="match status" value="1"/>
</dbReference>
<dbReference type="PANTHER" id="PTHR13593:SF134">
    <property type="entry name" value="F14J22.5 PROTEIN"/>
    <property type="match status" value="1"/>
</dbReference>
<dbReference type="Gene3D" id="3.20.20.190">
    <property type="entry name" value="Phosphatidylinositol (PI) phosphodiesterase"/>
    <property type="match status" value="1"/>
</dbReference>
<dbReference type="Proteomes" id="UP001152523">
    <property type="component" value="Unassembled WGS sequence"/>
</dbReference>
<feature type="signal peptide" evidence="1">
    <location>
        <begin position="1"/>
        <end position="28"/>
    </location>
</feature>
<gene>
    <name evidence="2" type="ORF">CEPIT_LOCUS4337</name>
</gene>
<dbReference type="SUPFAM" id="SSF51695">
    <property type="entry name" value="PLC-like phosphodiesterases"/>
    <property type="match status" value="1"/>
</dbReference>
<accession>A0AAV0CCL0</accession>
<keyword evidence="1" id="KW-0732">Signal</keyword>
<dbReference type="GO" id="GO:0008081">
    <property type="term" value="F:phosphoric diester hydrolase activity"/>
    <property type="evidence" value="ECO:0007669"/>
    <property type="project" value="InterPro"/>
</dbReference>
<organism evidence="2 3">
    <name type="scientific">Cuscuta epithymum</name>
    <dbReference type="NCBI Taxonomy" id="186058"/>
    <lineage>
        <taxon>Eukaryota</taxon>
        <taxon>Viridiplantae</taxon>
        <taxon>Streptophyta</taxon>
        <taxon>Embryophyta</taxon>
        <taxon>Tracheophyta</taxon>
        <taxon>Spermatophyta</taxon>
        <taxon>Magnoliopsida</taxon>
        <taxon>eudicotyledons</taxon>
        <taxon>Gunneridae</taxon>
        <taxon>Pentapetalae</taxon>
        <taxon>asterids</taxon>
        <taxon>lamiids</taxon>
        <taxon>Solanales</taxon>
        <taxon>Convolvulaceae</taxon>
        <taxon>Cuscuteae</taxon>
        <taxon>Cuscuta</taxon>
        <taxon>Cuscuta subgen. Cuscuta</taxon>
    </lineage>
</organism>
<dbReference type="InterPro" id="IPR017946">
    <property type="entry name" value="PLC-like_Pdiesterase_TIM-brl"/>
</dbReference>